<accession>A0A5D2F3Q5</accession>
<reference evidence="2 3" key="1">
    <citation type="submission" date="2019-06" db="EMBL/GenBank/DDBJ databases">
        <title>WGS assembly of Gossypium darwinii.</title>
        <authorList>
            <person name="Chen Z.J."/>
            <person name="Sreedasyam A."/>
            <person name="Ando A."/>
            <person name="Song Q."/>
            <person name="De L."/>
            <person name="Hulse-Kemp A."/>
            <person name="Ding M."/>
            <person name="Ye W."/>
            <person name="Kirkbride R."/>
            <person name="Jenkins J."/>
            <person name="Plott C."/>
            <person name="Lovell J."/>
            <person name="Lin Y.-M."/>
            <person name="Vaughn R."/>
            <person name="Liu B."/>
            <person name="Li W."/>
            <person name="Simpson S."/>
            <person name="Scheffler B."/>
            <person name="Saski C."/>
            <person name="Grover C."/>
            <person name="Hu G."/>
            <person name="Conover J."/>
            <person name="Carlson J."/>
            <person name="Shu S."/>
            <person name="Boston L."/>
            <person name="Williams M."/>
            <person name="Peterson D."/>
            <person name="Mcgee K."/>
            <person name="Jones D."/>
            <person name="Wendel J."/>
            <person name="Stelly D."/>
            <person name="Grimwood J."/>
            <person name="Schmutz J."/>
        </authorList>
    </citation>
    <scope>NUCLEOTIDE SEQUENCE [LARGE SCALE GENOMIC DNA]</scope>
    <source>
        <strain evidence="2">1808015.09</strain>
    </source>
</reference>
<dbReference type="GO" id="GO:0003824">
    <property type="term" value="F:catalytic activity"/>
    <property type="evidence" value="ECO:0007669"/>
    <property type="project" value="InterPro"/>
</dbReference>
<dbReference type="InterPro" id="IPR036691">
    <property type="entry name" value="Endo/exonu/phosph_ase_sf"/>
</dbReference>
<dbReference type="PANTHER" id="PTHR33710">
    <property type="entry name" value="BNAC02G09200D PROTEIN"/>
    <property type="match status" value="1"/>
</dbReference>
<dbReference type="AlphaFoldDB" id="A0A5D2F3Q5"/>
<dbReference type="Gene3D" id="3.60.10.10">
    <property type="entry name" value="Endonuclease/exonuclease/phosphatase"/>
    <property type="match status" value="1"/>
</dbReference>
<keyword evidence="3" id="KW-1185">Reference proteome</keyword>
<dbReference type="SUPFAM" id="SSF56219">
    <property type="entry name" value="DNase I-like"/>
    <property type="match status" value="1"/>
</dbReference>
<evidence type="ECO:0000259" key="1">
    <source>
        <dbReference type="Pfam" id="PF03372"/>
    </source>
</evidence>
<dbReference type="PANTHER" id="PTHR33710:SF64">
    <property type="entry name" value="ENDONUCLEASE_EXONUCLEASE_PHOSPHATASE DOMAIN-CONTAINING PROTEIN"/>
    <property type="match status" value="1"/>
</dbReference>
<gene>
    <name evidence="2" type="ORF">ES288_A10G185700v1</name>
</gene>
<proteinExistence type="predicted"/>
<organism evidence="2 3">
    <name type="scientific">Gossypium darwinii</name>
    <name type="common">Darwin's cotton</name>
    <name type="synonym">Gossypium barbadense var. darwinii</name>
    <dbReference type="NCBI Taxonomy" id="34276"/>
    <lineage>
        <taxon>Eukaryota</taxon>
        <taxon>Viridiplantae</taxon>
        <taxon>Streptophyta</taxon>
        <taxon>Embryophyta</taxon>
        <taxon>Tracheophyta</taxon>
        <taxon>Spermatophyta</taxon>
        <taxon>Magnoliopsida</taxon>
        <taxon>eudicotyledons</taxon>
        <taxon>Gunneridae</taxon>
        <taxon>Pentapetalae</taxon>
        <taxon>rosids</taxon>
        <taxon>malvids</taxon>
        <taxon>Malvales</taxon>
        <taxon>Malvaceae</taxon>
        <taxon>Malvoideae</taxon>
        <taxon>Gossypium</taxon>
    </lineage>
</organism>
<dbReference type="InterPro" id="IPR005135">
    <property type="entry name" value="Endo/exonuclease/phosphatase"/>
</dbReference>
<name>A0A5D2F3Q5_GOSDA</name>
<evidence type="ECO:0000313" key="2">
    <source>
        <dbReference type="EMBL" id="TYG99308.1"/>
    </source>
</evidence>
<feature type="domain" description="Endonuclease/exonuclease/phosphatase" evidence="1">
    <location>
        <begin position="4"/>
        <end position="188"/>
    </location>
</feature>
<dbReference type="Pfam" id="PF03372">
    <property type="entry name" value="Exo_endo_phos"/>
    <property type="match status" value="1"/>
</dbReference>
<dbReference type="EMBL" id="CM017697">
    <property type="protein sequence ID" value="TYG99308.1"/>
    <property type="molecule type" value="Genomic_DNA"/>
</dbReference>
<dbReference type="Proteomes" id="UP000323506">
    <property type="component" value="Chromosome A10"/>
</dbReference>
<evidence type="ECO:0000313" key="3">
    <source>
        <dbReference type="Proteomes" id="UP000323506"/>
    </source>
</evidence>
<sequence>MRFVSWNIKGLGPVAKIEAVNRLVRKTMANVCFLQETKLEMVSMDLVRKFWGDDYFEFKFAAAIERMKAVLINVYAPNNLSDQKILWEDLYGFRSKFSNAWIVGGDFNMVRNRSERIICSGIKKGSKEFGDFIDRCKLEDLPLLGKKFTWIGPDNRRSRLDRFLLEEEWLVQLKDLQQQGLNRTISDHILVLLVNETID</sequence>
<protein>
    <recommendedName>
        <fullName evidence="1">Endonuclease/exonuclease/phosphatase domain-containing protein</fullName>
    </recommendedName>
</protein>